<proteinExistence type="predicted"/>
<keyword evidence="3" id="KW-1185">Reference proteome</keyword>
<dbReference type="GO" id="GO:0003676">
    <property type="term" value="F:nucleic acid binding"/>
    <property type="evidence" value="ECO:0007669"/>
    <property type="project" value="InterPro"/>
</dbReference>
<name>A0AAE0ZKV0_9GAST</name>
<evidence type="ECO:0000313" key="2">
    <source>
        <dbReference type="EMBL" id="KAK3771007.1"/>
    </source>
</evidence>
<sequence length="204" mass="22849">MLREAARDHGVPPSTLRDRLKKKRVQSILNERKAVTIFKDNHPGRKWVALFLKCHPDISLRTPQALGSQRAAVTCKLRGWFETAYKKITSVGGDVLDHPSRIFNCDESGFQLGGGGFNKVLASKGEKRVYRVSTHTHIQITVLAYGSAAGEVHNPLIIFPGQRFTYDPLGGFPEAHFAWSNNGWIDEEIFATWLKTAFIPAVQH</sequence>
<gene>
    <name evidence="2" type="ORF">RRG08_002056</name>
</gene>
<evidence type="ECO:0000259" key="1">
    <source>
        <dbReference type="Pfam" id="PF03184"/>
    </source>
</evidence>
<dbReference type="EMBL" id="JAWDGP010003778">
    <property type="protein sequence ID" value="KAK3771007.1"/>
    <property type="molecule type" value="Genomic_DNA"/>
</dbReference>
<feature type="domain" description="DDE-1" evidence="1">
    <location>
        <begin position="151"/>
        <end position="203"/>
    </location>
</feature>
<evidence type="ECO:0000313" key="3">
    <source>
        <dbReference type="Proteomes" id="UP001283361"/>
    </source>
</evidence>
<organism evidence="2 3">
    <name type="scientific">Elysia crispata</name>
    <name type="common">lettuce slug</name>
    <dbReference type="NCBI Taxonomy" id="231223"/>
    <lineage>
        <taxon>Eukaryota</taxon>
        <taxon>Metazoa</taxon>
        <taxon>Spiralia</taxon>
        <taxon>Lophotrochozoa</taxon>
        <taxon>Mollusca</taxon>
        <taxon>Gastropoda</taxon>
        <taxon>Heterobranchia</taxon>
        <taxon>Euthyneura</taxon>
        <taxon>Panpulmonata</taxon>
        <taxon>Sacoglossa</taxon>
        <taxon>Placobranchoidea</taxon>
        <taxon>Plakobranchidae</taxon>
        <taxon>Elysia</taxon>
    </lineage>
</organism>
<dbReference type="Pfam" id="PF03184">
    <property type="entry name" value="DDE_1"/>
    <property type="match status" value="1"/>
</dbReference>
<accession>A0AAE0ZKV0</accession>
<dbReference type="Proteomes" id="UP001283361">
    <property type="component" value="Unassembled WGS sequence"/>
</dbReference>
<dbReference type="InterPro" id="IPR004875">
    <property type="entry name" value="DDE_SF_endonuclease_dom"/>
</dbReference>
<reference evidence="2" key="1">
    <citation type="journal article" date="2023" name="G3 (Bethesda)">
        <title>A reference genome for the long-term kleptoplast-retaining sea slug Elysia crispata morphotype clarki.</title>
        <authorList>
            <person name="Eastman K.E."/>
            <person name="Pendleton A.L."/>
            <person name="Shaikh M.A."/>
            <person name="Suttiyut T."/>
            <person name="Ogas R."/>
            <person name="Tomko P."/>
            <person name="Gavelis G."/>
            <person name="Widhalm J.R."/>
            <person name="Wisecaver J.H."/>
        </authorList>
    </citation>
    <scope>NUCLEOTIDE SEQUENCE</scope>
    <source>
        <strain evidence="2">ECLA1</strain>
    </source>
</reference>
<protein>
    <recommendedName>
        <fullName evidence="1">DDE-1 domain-containing protein</fullName>
    </recommendedName>
</protein>
<dbReference type="AlphaFoldDB" id="A0AAE0ZKV0"/>
<comment type="caution">
    <text evidence="2">The sequence shown here is derived from an EMBL/GenBank/DDBJ whole genome shotgun (WGS) entry which is preliminary data.</text>
</comment>